<dbReference type="Pfam" id="PF10722">
    <property type="entry name" value="YbjN"/>
    <property type="match status" value="1"/>
</dbReference>
<dbReference type="EMBL" id="JBHUEE010000009">
    <property type="protein sequence ID" value="MFD1719327.1"/>
    <property type="molecule type" value="Genomic_DNA"/>
</dbReference>
<keyword evidence="3" id="KW-1185">Reference proteome</keyword>
<name>A0ABW4L7X6_9MICO</name>
<comment type="caution">
    <text evidence="2">The sequence shown here is derived from an EMBL/GenBank/DDBJ whole genome shotgun (WGS) entry which is preliminary data.</text>
</comment>
<evidence type="ECO:0000256" key="1">
    <source>
        <dbReference type="SAM" id="MobiDB-lite"/>
    </source>
</evidence>
<evidence type="ECO:0000313" key="2">
    <source>
        <dbReference type="EMBL" id="MFD1719327.1"/>
    </source>
</evidence>
<accession>A0ABW4L7X6</accession>
<dbReference type="Proteomes" id="UP001597277">
    <property type="component" value="Unassembled WGS sequence"/>
</dbReference>
<dbReference type="InterPro" id="IPR019660">
    <property type="entry name" value="Put_sensory_transdc_reg_YbjN"/>
</dbReference>
<protein>
    <submittedName>
        <fullName evidence="2">YbjN domain-containing protein</fullName>
    </submittedName>
</protein>
<dbReference type="RefSeq" id="WP_388009396.1">
    <property type="nucleotide sequence ID" value="NZ_JBHUEE010000009.1"/>
</dbReference>
<feature type="region of interest" description="Disordered" evidence="1">
    <location>
        <begin position="1"/>
        <end position="22"/>
    </location>
</feature>
<feature type="compositionally biased region" description="Basic and acidic residues" evidence="1">
    <location>
        <begin position="1"/>
        <end position="12"/>
    </location>
</feature>
<proteinExistence type="predicted"/>
<reference evidence="3" key="1">
    <citation type="journal article" date="2019" name="Int. J. Syst. Evol. Microbiol.">
        <title>The Global Catalogue of Microorganisms (GCM) 10K type strain sequencing project: providing services to taxonomists for standard genome sequencing and annotation.</title>
        <authorList>
            <consortium name="The Broad Institute Genomics Platform"/>
            <consortium name="The Broad Institute Genome Sequencing Center for Infectious Disease"/>
            <person name="Wu L."/>
            <person name="Ma J."/>
        </authorList>
    </citation>
    <scope>NUCLEOTIDE SEQUENCE [LARGE SCALE GENOMIC DNA]</scope>
    <source>
        <strain evidence="3">JCM 17130</strain>
    </source>
</reference>
<evidence type="ECO:0000313" key="3">
    <source>
        <dbReference type="Proteomes" id="UP001597277"/>
    </source>
</evidence>
<gene>
    <name evidence="2" type="ORF">ACFSE6_15900</name>
</gene>
<sequence>MARTGAFDDGRGDPTATDAGADLDAVGPLTRARVAQTLLDLEYPLFQDANGDLGVLWSQAVFHVYLLGEDETVLQVRGSWHRRLALERLAEVLALLDTWNREHLGPKCYVRVLDDGFLSVVAESSTPLSMGVTDRQLMRLIERGVAQGLRIMRALEERYPDPVAQPPREMP</sequence>
<organism evidence="2 3">
    <name type="scientific">Georgenia deserti</name>
    <dbReference type="NCBI Taxonomy" id="2093781"/>
    <lineage>
        <taxon>Bacteria</taxon>
        <taxon>Bacillati</taxon>
        <taxon>Actinomycetota</taxon>
        <taxon>Actinomycetes</taxon>
        <taxon>Micrococcales</taxon>
        <taxon>Bogoriellaceae</taxon>
        <taxon>Georgenia</taxon>
    </lineage>
</organism>